<proteinExistence type="predicted"/>
<accession>A0AC58T3I3</accession>
<reference evidence="2" key="2">
    <citation type="submission" date="2025-08" db="UniProtKB">
        <authorList>
            <consortium name="RefSeq"/>
        </authorList>
    </citation>
    <scope>IDENTIFICATION</scope>
    <source>
        <tissue evidence="2">Leaf</tissue>
    </source>
</reference>
<sequence length="258" mass="28980">MGSPDVSSTSTADGFDDFTVPPSHLFYVHSSDNPGTHLVSPPFDGSGFVIWRKNMLTALFAKNKLGLITGRVPKPQFHSPYYQFWERCNDMVIAWITNSLSRDIANSLMCFDNTRDMWADINKRFGTSNGSKYIQIQREVSVTSKGSLDIATYFTKLRGLWDELSTAYVGPVCSCGALPKFIEEQKIYQFLSGLNESYSTYKSNILMMPSLPSLSKAYFMLQHDEKQKETSAPLPSFSNDSASFNVSTGHMNNHKAFH</sequence>
<name>A0AC58T3I3_TOBAC</name>
<gene>
    <name evidence="2" type="primary">LOC142171946</name>
</gene>
<evidence type="ECO:0000313" key="2">
    <source>
        <dbReference type="RefSeq" id="XP_075091776.1"/>
    </source>
</evidence>
<dbReference type="Proteomes" id="UP000790787">
    <property type="component" value="Chromosome 17"/>
</dbReference>
<organism evidence="1 2">
    <name type="scientific">Nicotiana tabacum</name>
    <name type="common">Common tobacco</name>
    <dbReference type="NCBI Taxonomy" id="4097"/>
    <lineage>
        <taxon>Eukaryota</taxon>
        <taxon>Viridiplantae</taxon>
        <taxon>Streptophyta</taxon>
        <taxon>Embryophyta</taxon>
        <taxon>Tracheophyta</taxon>
        <taxon>Spermatophyta</taxon>
        <taxon>Magnoliopsida</taxon>
        <taxon>eudicotyledons</taxon>
        <taxon>Gunneridae</taxon>
        <taxon>Pentapetalae</taxon>
        <taxon>asterids</taxon>
        <taxon>lamiids</taxon>
        <taxon>Solanales</taxon>
        <taxon>Solanaceae</taxon>
        <taxon>Nicotianoideae</taxon>
        <taxon>Nicotianeae</taxon>
        <taxon>Nicotiana</taxon>
    </lineage>
</organism>
<dbReference type="RefSeq" id="XP_075091776.1">
    <property type="nucleotide sequence ID" value="XM_075235675.1"/>
</dbReference>
<protein>
    <submittedName>
        <fullName evidence="2">Uncharacterized protein LOC142171946</fullName>
    </submittedName>
</protein>
<reference evidence="1" key="1">
    <citation type="journal article" date="2014" name="Nat. Commun.">
        <title>The tobacco genome sequence and its comparison with those of tomato and potato.</title>
        <authorList>
            <person name="Sierro N."/>
            <person name="Battey J.N."/>
            <person name="Ouadi S."/>
            <person name="Bakaher N."/>
            <person name="Bovet L."/>
            <person name="Willig A."/>
            <person name="Goepfert S."/>
            <person name="Peitsch M.C."/>
            <person name="Ivanov N.V."/>
        </authorList>
    </citation>
    <scope>NUCLEOTIDE SEQUENCE [LARGE SCALE GENOMIC DNA]</scope>
</reference>
<evidence type="ECO:0000313" key="1">
    <source>
        <dbReference type="Proteomes" id="UP000790787"/>
    </source>
</evidence>
<keyword evidence="1" id="KW-1185">Reference proteome</keyword>